<name>A0ABT7ADQ1_9HYPH</name>
<evidence type="ECO:0000256" key="1">
    <source>
        <dbReference type="ARBA" id="ARBA00001232"/>
    </source>
</evidence>
<protein>
    <recommendedName>
        <fullName evidence="8 10">Phosphate acyltransferase</fullName>
        <ecNumber evidence="8 10">2.3.1.274</ecNumber>
    </recommendedName>
    <alternativeName>
        <fullName evidence="10">Acyl-ACP phosphotransacylase</fullName>
    </alternativeName>
    <alternativeName>
        <fullName evidence="10">Acyl-[acyl-carrier-protein]--phosphate acyltransferase</fullName>
    </alternativeName>
    <alternativeName>
        <fullName evidence="10">Phosphate-acyl-ACP acyltransferase</fullName>
    </alternativeName>
</protein>
<gene>
    <name evidence="10 11" type="primary">plsX</name>
    <name evidence="11" type="ORF">QNA08_01535</name>
</gene>
<keyword evidence="2 10" id="KW-0963">Cytoplasm</keyword>
<dbReference type="GO" id="GO:0043811">
    <property type="term" value="F:phosphate:acyl-[acyl carrier protein] acyltransferase activity"/>
    <property type="evidence" value="ECO:0007669"/>
    <property type="project" value="UniProtKB-EC"/>
</dbReference>
<dbReference type="PANTHER" id="PTHR30100:SF1">
    <property type="entry name" value="PHOSPHATE ACYLTRANSFERASE"/>
    <property type="match status" value="1"/>
</dbReference>
<comment type="pathway">
    <text evidence="10">Lipid metabolism; phospholipid metabolism.</text>
</comment>
<dbReference type="InterPro" id="IPR012281">
    <property type="entry name" value="Phospholipid_synth_PlsX-like"/>
</dbReference>
<evidence type="ECO:0000313" key="12">
    <source>
        <dbReference type="Proteomes" id="UP001321492"/>
    </source>
</evidence>
<accession>A0ABT7ADQ1</accession>
<comment type="function">
    <text evidence="10">Catalyzes the reversible formation of acyl-phosphate (acyl-PO(4)) from acyl-[acyl-carrier-protein] (acyl-ACP). This enzyme utilizes acyl-ACP as fatty acyl donor, but not acyl-CoA.</text>
</comment>
<proteinExistence type="inferred from homology"/>
<dbReference type="Proteomes" id="UP001321492">
    <property type="component" value="Unassembled WGS sequence"/>
</dbReference>
<evidence type="ECO:0000256" key="6">
    <source>
        <dbReference type="ARBA" id="ARBA00023209"/>
    </source>
</evidence>
<reference evidence="11 12" key="1">
    <citation type="submission" date="2023-05" db="EMBL/GenBank/DDBJ databases">
        <title>Chelatococcus sp. nov., a moderately thermophilic bacterium isolated from hot spring microbial mat.</title>
        <authorList>
            <person name="Hu C.-J."/>
            <person name="Li W.-J."/>
        </authorList>
    </citation>
    <scope>NUCLEOTIDE SEQUENCE [LARGE SCALE GENOMIC DNA]</scope>
    <source>
        <strain evidence="11 12">SYSU G07232</strain>
    </source>
</reference>
<dbReference type="PANTHER" id="PTHR30100">
    <property type="entry name" value="FATTY ACID/PHOSPHOLIPID SYNTHESIS PROTEIN PLSX"/>
    <property type="match status" value="1"/>
</dbReference>
<evidence type="ECO:0000313" key="11">
    <source>
        <dbReference type="EMBL" id="MDJ1156924.1"/>
    </source>
</evidence>
<comment type="caution">
    <text evidence="11">The sequence shown here is derived from an EMBL/GenBank/DDBJ whole genome shotgun (WGS) entry which is preliminary data.</text>
</comment>
<dbReference type="RefSeq" id="WP_283738915.1">
    <property type="nucleotide sequence ID" value="NZ_JASJEV010000001.1"/>
</dbReference>
<sequence length="346" mass="36708">MSRPVRIALDAMGGDHGASVVLPGAALALERHPGLRFVIYGDEKVVAPLLDAHPKVKASSDFHHTEVAVAMDHKPSQALRMGRYKSSMWLAIEAVKKGEADVVVSAGNTGALMAMATFCLKTMAHIERPAIAAIWPTLRGESIVLDVGATIGAHAQHLVDLAVMGSALARVVFDIDRPTVGLLNVGVEEIKGIEAVKEAGRILRETEIPHLAYHGFVEGDDLGKGTVDVVVTEGFAGNIALKTAEGTAKQIAEYLRNAMNRTLMARVGYFFARGAFAALKEKLDPRRANGGVFLGLEGVVIKSHGGTDALGFASAVDLAYEMASHELLGKIRETLERAHPAMSAAV</sequence>
<comment type="subcellular location">
    <subcellularLocation>
        <location evidence="10">Cytoplasm</location>
    </subcellularLocation>
    <text evidence="10">Associated with the membrane possibly through PlsY.</text>
</comment>
<evidence type="ECO:0000256" key="9">
    <source>
        <dbReference type="ARBA" id="ARBA00046608"/>
    </source>
</evidence>
<comment type="subunit">
    <text evidence="9 10">Homodimer. Probably interacts with PlsY.</text>
</comment>
<dbReference type="EC" id="2.3.1.274" evidence="8 10"/>
<organism evidence="11 12">
    <name type="scientific">Chelatococcus albus</name>
    <dbReference type="NCBI Taxonomy" id="3047466"/>
    <lineage>
        <taxon>Bacteria</taxon>
        <taxon>Pseudomonadati</taxon>
        <taxon>Pseudomonadota</taxon>
        <taxon>Alphaproteobacteria</taxon>
        <taxon>Hyphomicrobiales</taxon>
        <taxon>Chelatococcaceae</taxon>
        <taxon>Chelatococcus</taxon>
    </lineage>
</organism>
<evidence type="ECO:0000256" key="10">
    <source>
        <dbReference type="HAMAP-Rule" id="MF_00019"/>
    </source>
</evidence>
<comment type="similarity">
    <text evidence="10">Belongs to the PlsX family.</text>
</comment>
<dbReference type="SUPFAM" id="SSF53659">
    <property type="entry name" value="Isocitrate/Isopropylmalate dehydrogenase-like"/>
    <property type="match status" value="1"/>
</dbReference>
<dbReference type="PIRSF" id="PIRSF002465">
    <property type="entry name" value="Phsphlp_syn_PlsX"/>
    <property type="match status" value="1"/>
</dbReference>
<dbReference type="Pfam" id="PF02504">
    <property type="entry name" value="FA_synthesis"/>
    <property type="match status" value="1"/>
</dbReference>
<evidence type="ECO:0000256" key="8">
    <source>
        <dbReference type="ARBA" id="ARBA00024069"/>
    </source>
</evidence>
<evidence type="ECO:0000256" key="5">
    <source>
        <dbReference type="ARBA" id="ARBA00023098"/>
    </source>
</evidence>
<dbReference type="HAMAP" id="MF_00019">
    <property type="entry name" value="PlsX"/>
    <property type="match status" value="1"/>
</dbReference>
<evidence type="ECO:0000256" key="7">
    <source>
        <dbReference type="ARBA" id="ARBA00023264"/>
    </source>
</evidence>
<dbReference type="InterPro" id="IPR003664">
    <property type="entry name" value="FA_synthesis"/>
</dbReference>
<keyword evidence="4 10" id="KW-0808">Transferase</keyword>
<keyword evidence="12" id="KW-1185">Reference proteome</keyword>
<evidence type="ECO:0000256" key="4">
    <source>
        <dbReference type="ARBA" id="ARBA00022679"/>
    </source>
</evidence>
<evidence type="ECO:0000256" key="3">
    <source>
        <dbReference type="ARBA" id="ARBA00022516"/>
    </source>
</evidence>
<evidence type="ECO:0000256" key="2">
    <source>
        <dbReference type="ARBA" id="ARBA00022490"/>
    </source>
</evidence>
<comment type="catalytic activity">
    <reaction evidence="1 10">
        <text>a fatty acyl-[ACP] + phosphate = an acyl phosphate + holo-[ACP]</text>
        <dbReference type="Rhea" id="RHEA:42292"/>
        <dbReference type="Rhea" id="RHEA-COMP:9685"/>
        <dbReference type="Rhea" id="RHEA-COMP:14125"/>
        <dbReference type="ChEBI" id="CHEBI:43474"/>
        <dbReference type="ChEBI" id="CHEBI:59918"/>
        <dbReference type="ChEBI" id="CHEBI:64479"/>
        <dbReference type="ChEBI" id="CHEBI:138651"/>
        <dbReference type="EC" id="2.3.1.274"/>
    </reaction>
</comment>
<keyword evidence="7 10" id="KW-1208">Phospholipid metabolism</keyword>
<keyword evidence="3 10" id="KW-0444">Lipid biosynthesis</keyword>
<keyword evidence="5 10" id="KW-0443">Lipid metabolism</keyword>
<keyword evidence="6 10" id="KW-0594">Phospholipid biosynthesis</keyword>
<dbReference type="Gene3D" id="3.40.718.10">
    <property type="entry name" value="Isopropylmalate Dehydrogenase"/>
    <property type="match status" value="1"/>
</dbReference>
<dbReference type="EMBL" id="JASJEV010000001">
    <property type="protein sequence ID" value="MDJ1156924.1"/>
    <property type="molecule type" value="Genomic_DNA"/>
</dbReference>
<keyword evidence="11" id="KW-0012">Acyltransferase</keyword>
<dbReference type="NCBIfam" id="TIGR00182">
    <property type="entry name" value="plsX"/>
    <property type="match status" value="1"/>
</dbReference>